<dbReference type="AlphaFoldDB" id="A0AAW2IN05"/>
<comment type="caution">
    <text evidence="2">The sequence shown here is derived from an EMBL/GenBank/DDBJ whole genome shotgun (WGS) entry which is preliminary data.</text>
</comment>
<reference evidence="2" key="1">
    <citation type="submission" date="2020-06" db="EMBL/GenBank/DDBJ databases">
        <authorList>
            <person name="Li T."/>
            <person name="Hu X."/>
            <person name="Zhang T."/>
            <person name="Song X."/>
            <person name="Zhang H."/>
            <person name="Dai N."/>
            <person name="Sheng W."/>
            <person name="Hou X."/>
            <person name="Wei L."/>
        </authorList>
    </citation>
    <scope>NUCLEOTIDE SEQUENCE</scope>
    <source>
        <strain evidence="2">G01</strain>
        <tissue evidence="2">Leaf</tissue>
    </source>
</reference>
<protein>
    <recommendedName>
        <fullName evidence="1">DUF8040 domain-containing protein</fullName>
    </recommendedName>
</protein>
<evidence type="ECO:0000259" key="1">
    <source>
        <dbReference type="Pfam" id="PF26138"/>
    </source>
</evidence>
<evidence type="ECO:0000313" key="2">
    <source>
        <dbReference type="EMBL" id="KAL0283707.1"/>
    </source>
</evidence>
<reference evidence="2" key="2">
    <citation type="journal article" date="2024" name="Plant">
        <title>Genomic evolution and insights into agronomic trait innovations of Sesamum species.</title>
        <authorList>
            <person name="Miao H."/>
            <person name="Wang L."/>
            <person name="Qu L."/>
            <person name="Liu H."/>
            <person name="Sun Y."/>
            <person name="Le M."/>
            <person name="Wang Q."/>
            <person name="Wei S."/>
            <person name="Zheng Y."/>
            <person name="Lin W."/>
            <person name="Duan Y."/>
            <person name="Cao H."/>
            <person name="Xiong S."/>
            <person name="Wang X."/>
            <person name="Wei L."/>
            <person name="Li C."/>
            <person name="Ma Q."/>
            <person name="Ju M."/>
            <person name="Zhao R."/>
            <person name="Li G."/>
            <person name="Mu C."/>
            <person name="Tian Q."/>
            <person name="Mei H."/>
            <person name="Zhang T."/>
            <person name="Gao T."/>
            <person name="Zhang H."/>
        </authorList>
    </citation>
    <scope>NUCLEOTIDE SEQUENCE</scope>
    <source>
        <strain evidence="2">G01</strain>
    </source>
</reference>
<dbReference type="InterPro" id="IPR058353">
    <property type="entry name" value="DUF8040"/>
</dbReference>
<dbReference type="Pfam" id="PF26138">
    <property type="entry name" value="DUF8040"/>
    <property type="match status" value="1"/>
</dbReference>
<sequence>MIVDASCFNSSPTLCVFFPLFHPESWRLLVRCSQHKLLDWQPEDTLTPGSNEFDIPEEFYAFRDLICPELFRENVPRNTSALQGKGWVVEIMAILHTGRFYDNICMTKLCFYALADALIYRGLLSHGQTSTVSSIKKVSLFLETIGSAVDARFLNHVVSQDPAFPFPPIGKYYLVDVGFTNYQCFLAPYRVGDVELSSSAPSGFSYRLLYTSQLQS</sequence>
<dbReference type="EMBL" id="JACGWK010001704">
    <property type="protein sequence ID" value="KAL0283707.1"/>
    <property type="molecule type" value="Genomic_DNA"/>
</dbReference>
<proteinExistence type="predicted"/>
<organism evidence="2">
    <name type="scientific">Sesamum angustifolium</name>
    <dbReference type="NCBI Taxonomy" id="2727405"/>
    <lineage>
        <taxon>Eukaryota</taxon>
        <taxon>Viridiplantae</taxon>
        <taxon>Streptophyta</taxon>
        <taxon>Embryophyta</taxon>
        <taxon>Tracheophyta</taxon>
        <taxon>Spermatophyta</taxon>
        <taxon>Magnoliopsida</taxon>
        <taxon>eudicotyledons</taxon>
        <taxon>Gunneridae</taxon>
        <taxon>Pentapetalae</taxon>
        <taxon>asterids</taxon>
        <taxon>lamiids</taxon>
        <taxon>Lamiales</taxon>
        <taxon>Pedaliaceae</taxon>
        <taxon>Sesamum</taxon>
    </lineage>
</organism>
<name>A0AAW2IN05_9LAMI</name>
<feature type="domain" description="DUF8040" evidence="1">
    <location>
        <begin position="79"/>
        <end position="154"/>
    </location>
</feature>
<gene>
    <name evidence="2" type="ORF">Sangu_2871000</name>
</gene>
<accession>A0AAW2IN05</accession>